<evidence type="ECO:0000313" key="1">
    <source>
        <dbReference type="EMBL" id="KKM52356.1"/>
    </source>
</evidence>
<proteinExistence type="predicted"/>
<organism evidence="1">
    <name type="scientific">marine sediment metagenome</name>
    <dbReference type="NCBI Taxonomy" id="412755"/>
    <lineage>
        <taxon>unclassified sequences</taxon>
        <taxon>metagenomes</taxon>
        <taxon>ecological metagenomes</taxon>
    </lineage>
</organism>
<accession>A0A0F9IP74</accession>
<dbReference type="AlphaFoldDB" id="A0A0F9IP74"/>
<name>A0A0F9IP74_9ZZZZ</name>
<reference evidence="1" key="1">
    <citation type="journal article" date="2015" name="Nature">
        <title>Complex archaea that bridge the gap between prokaryotes and eukaryotes.</title>
        <authorList>
            <person name="Spang A."/>
            <person name="Saw J.H."/>
            <person name="Jorgensen S.L."/>
            <person name="Zaremba-Niedzwiedzka K."/>
            <person name="Martijn J."/>
            <person name="Lind A.E."/>
            <person name="van Eijk R."/>
            <person name="Schleper C."/>
            <person name="Guy L."/>
            <person name="Ettema T.J."/>
        </authorList>
    </citation>
    <scope>NUCLEOTIDE SEQUENCE</scope>
</reference>
<gene>
    <name evidence="1" type="ORF">LCGC14_1554920</name>
</gene>
<dbReference type="CDD" id="cd00084">
    <property type="entry name" value="HMG-box_SF"/>
    <property type="match status" value="1"/>
</dbReference>
<sequence>MQIKRETLNFLGFSPSGDLGPLTSYHSARVGTVWFTKAPPLSPPSAFQRRQRDRMRLAAQAWKALSDETRHLWHDACRRAHLYVHGYNLWIFWQLSRKRGIMATIERNSGITLL</sequence>
<comment type="caution">
    <text evidence="1">The sequence shown here is derived from an EMBL/GenBank/DDBJ whole genome shotgun (WGS) entry which is preliminary data.</text>
</comment>
<protein>
    <submittedName>
        <fullName evidence="1">Uncharacterized protein</fullName>
    </submittedName>
</protein>
<dbReference type="EMBL" id="LAZR01011936">
    <property type="protein sequence ID" value="KKM52356.1"/>
    <property type="molecule type" value="Genomic_DNA"/>
</dbReference>